<reference evidence="1" key="2">
    <citation type="journal article" date="2021" name="PeerJ">
        <title>Extensive microbial diversity within the chicken gut microbiome revealed by metagenomics and culture.</title>
        <authorList>
            <person name="Gilroy R."/>
            <person name="Ravi A."/>
            <person name="Getino M."/>
            <person name="Pursley I."/>
            <person name="Horton D.L."/>
            <person name="Alikhan N.F."/>
            <person name="Baker D."/>
            <person name="Gharbi K."/>
            <person name="Hall N."/>
            <person name="Watson M."/>
            <person name="Adriaenssens E.M."/>
            <person name="Foster-Nyarko E."/>
            <person name="Jarju S."/>
            <person name="Secka A."/>
            <person name="Antonio M."/>
            <person name="Oren A."/>
            <person name="Chaudhuri R.R."/>
            <person name="La Ragione R."/>
            <person name="Hildebrand F."/>
            <person name="Pallen M.J."/>
        </authorList>
    </citation>
    <scope>NUCLEOTIDE SEQUENCE</scope>
    <source>
        <strain evidence="1">11687</strain>
    </source>
</reference>
<evidence type="ECO:0000313" key="1">
    <source>
        <dbReference type="EMBL" id="HIU58874.1"/>
    </source>
</evidence>
<organism evidence="1 2">
    <name type="scientific">Candidatus Scatosoma pullistercoris</name>
    <dbReference type="NCBI Taxonomy" id="2840934"/>
    <lineage>
        <taxon>Bacteria</taxon>
        <taxon>Bacillati</taxon>
        <taxon>Bacillota</taxon>
        <taxon>Clostridia</taxon>
        <taxon>Candidatus Scatosoma</taxon>
    </lineage>
</organism>
<evidence type="ECO:0000313" key="2">
    <source>
        <dbReference type="Proteomes" id="UP000824081"/>
    </source>
</evidence>
<dbReference type="InterPro" id="IPR036388">
    <property type="entry name" value="WH-like_DNA-bd_sf"/>
</dbReference>
<gene>
    <name evidence="1" type="ORF">IAC57_02110</name>
</gene>
<name>A0A9D1MEU5_9FIRM</name>
<dbReference type="EMBL" id="DVMZ01000057">
    <property type="protein sequence ID" value="HIU58874.1"/>
    <property type="molecule type" value="Genomic_DNA"/>
</dbReference>
<dbReference type="SUPFAM" id="SSF46785">
    <property type="entry name" value="Winged helix' DNA-binding domain"/>
    <property type="match status" value="1"/>
</dbReference>
<dbReference type="AlphaFoldDB" id="A0A9D1MEU5"/>
<comment type="caution">
    <text evidence="1">The sequence shown here is derived from an EMBL/GenBank/DDBJ whole genome shotgun (WGS) entry which is preliminary data.</text>
</comment>
<sequence>MTTRAIKIDELKPIDETSVQILRVISLHLGQDPSAFVDYKLIARSLNIDRDTVRKAVNRMIRSKILQKENGKLSIRNSVLVEMEGKD</sequence>
<accession>A0A9D1MEU5</accession>
<proteinExistence type="predicted"/>
<reference evidence="1" key="1">
    <citation type="submission" date="2020-10" db="EMBL/GenBank/DDBJ databases">
        <authorList>
            <person name="Gilroy R."/>
        </authorList>
    </citation>
    <scope>NUCLEOTIDE SEQUENCE</scope>
    <source>
        <strain evidence="1">11687</strain>
    </source>
</reference>
<dbReference type="Gene3D" id="1.10.10.10">
    <property type="entry name" value="Winged helix-like DNA-binding domain superfamily/Winged helix DNA-binding domain"/>
    <property type="match status" value="1"/>
</dbReference>
<dbReference type="InterPro" id="IPR036390">
    <property type="entry name" value="WH_DNA-bd_sf"/>
</dbReference>
<dbReference type="Proteomes" id="UP000824081">
    <property type="component" value="Unassembled WGS sequence"/>
</dbReference>
<evidence type="ECO:0008006" key="3">
    <source>
        <dbReference type="Google" id="ProtNLM"/>
    </source>
</evidence>
<protein>
    <recommendedName>
        <fullName evidence="3">Helix-turn-helix domain-containing protein</fullName>
    </recommendedName>
</protein>